<name>A0A6A4HH07_9AGAR</name>
<organism evidence="2 3">
    <name type="scientific">Gymnopus androsaceus JB14</name>
    <dbReference type="NCBI Taxonomy" id="1447944"/>
    <lineage>
        <taxon>Eukaryota</taxon>
        <taxon>Fungi</taxon>
        <taxon>Dikarya</taxon>
        <taxon>Basidiomycota</taxon>
        <taxon>Agaricomycotina</taxon>
        <taxon>Agaricomycetes</taxon>
        <taxon>Agaricomycetidae</taxon>
        <taxon>Agaricales</taxon>
        <taxon>Marasmiineae</taxon>
        <taxon>Omphalotaceae</taxon>
        <taxon>Gymnopus</taxon>
    </lineage>
</organism>
<proteinExistence type="predicted"/>
<evidence type="ECO:0000313" key="2">
    <source>
        <dbReference type="EMBL" id="KAE9396921.1"/>
    </source>
</evidence>
<reference evidence="2" key="1">
    <citation type="journal article" date="2019" name="Environ. Microbiol.">
        <title>Fungal ecological strategies reflected in gene transcription - a case study of two litter decomposers.</title>
        <authorList>
            <person name="Barbi F."/>
            <person name="Kohler A."/>
            <person name="Barry K."/>
            <person name="Baskaran P."/>
            <person name="Daum C."/>
            <person name="Fauchery L."/>
            <person name="Ihrmark K."/>
            <person name="Kuo A."/>
            <person name="LaButti K."/>
            <person name="Lipzen A."/>
            <person name="Morin E."/>
            <person name="Grigoriev I.V."/>
            <person name="Henrissat B."/>
            <person name="Lindahl B."/>
            <person name="Martin F."/>
        </authorList>
    </citation>
    <scope>NUCLEOTIDE SEQUENCE</scope>
    <source>
        <strain evidence="2">JB14</strain>
    </source>
</reference>
<gene>
    <name evidence="2" type="ORF">BT96DRAFT_93349</name>
</gene>
<evidence type="ECO:0000256" key="1">
    <source>
        <dbReference type="SAM" id="MobiDB-lite"/>
    </source>
</evidence>
<evidence type="ECO:0000313" key="3">
    <source>
        <dbReference type="Proteomes" id="UP000799118"/>
    </source>
</evidence>
<protein>
    <submittedName>
        <fullName evidence="2">Uncharacterized protein</fullName>
    </submittedName>
</protein>
<dbReference type="AlphaFoldDB" id="A0A6A4HH07"/>
<dbReference type="Proteomes" id="UP000799118">
    <property type="component" value="Unassembled WGS sequence"/>
</dbReference>
<sequence length="308" mass="34086">MRIKQSPKGPQTRHPLHLLKPFSATFIVQNIMGHLLYSIQLAAKANEIRTTVQGSSTVGQSHPVYEGPSSSDRPLHVDSGATDPEDWTSDFILSGHRLAGYFHDTNSVGEEGSREEEDRVQWLTRTLLERSRTGRGIGYEELEDPGAELTRQATSFRQAVAAMEQREEMDLGHLVDDSEEEDEVVEENNTRPEVRGSAPAETFSPERLQGVVRIQNAIANLAAALETTREKFELEGASFEEHIESLADHSLDQSTLDALCECLEERAARGARLTAMSTTVEMMRQAMAAEMMRQVTAASYEGGQAVDV</sequence>
<feature type="region of interest" description="Disordered" evidence="1">
    <location>
        <begin position="53"/>
        <end position="83"/>
    </location>
</feature>
<accession>A0A6A4HH07</accession>
<keyword evidence="3" id="KW-1185">Reference proteome</keyword>
<dbReference type="EMBL" id="ML769506">
    <property type="protein sequence ID" value="KAE9396921.1"/>
    <property type="molecule type" value="Genomic_DNA"/>
</dbReference>